<proteinExistence type="predicted"/>
<accession>A0A420FXH5</accession>
<dbReference type="Proteomes" id="UP000286402">
    <property type="component" value="Unassembled WGS sequence"/>
</dbReference>
<comment type="caution">
    <text evidence="1">The sequence shown here is derived from an EMBL/GenBank/DDBJ whole genome shotgun (WGS) entry which is preliminary data.</text>
</comment>
<dbReference type="EMBL" id="MCAQ01000011">
    <property type="protein sequence ID" value="RKF37645.1"/>
    <property type="molecule type" value="Genomic_DNA"/>
</dbReference>
<dbReference type="InterPro" id="IPR025049">
    <property type="entry name" value="Mfa-like_1"/>
</dbReference>
<reference evidence="1 2" key="1">
    <citation type="submission" date="2016-07" db="EMBL/GenBank/DDBJ databases">
        <title>Genome analysis of Sphingobacterium siyangense T12B17.</title>
        <authorList>
            <person name="Xu D."/>
            <person name="Su Y."/>
            <person name="Zheng S."/>
        </authorList>
    </citation>
    <scope>NUCLEOTIDE SEQUENCE [LARGE SCALE GENOMIC DNA]</scope>
    <source>
        <strain evidence="1 2">T12B17</strain>
    </source>
</reference>
<name>A0A420FXH5_9SPHI</name>
<protein>
    <recommendedName>
        <fullName evidence="3">Fibrobacter succinogenes major paralogous domain-containing protein</fullName>
    </recommendedName>
</protein>
<keyword evidence="2" id="KW-1185">Reference proteome</keyword>
<evidence type="ECO:0000313" key="2">
    <source>
        <dbReference type="Proteomes" id="UP000286402"/>
    </source>
</evidence>
<evidence type="ECO:0000313" key="1">
    <source>
        <dbReference type="EMBL" id="RKF37645.1"/>
    </source>
</evidence>
<evidence type="ECO:0008006" key="3">
    <source>
        <dbReference type="Google" id="ProtNLM"/>
    </source>
</evidence>
<dbReference type="AlphaFoldDB" id="A0A420FXH5"/>
<sequence length="575" mass="63823">MYSCQKERVDQATTEKREGLKLRIKALGLADSIINISKQGSLSKTASGNPKEVILARDQLAIGDGFDAIVSGDLKIKSQIPSALASSDGKISSGGIRKLAIKPLADNIVYRILIYNETGNELLQNVVARNGIDPEIPVEGSKTYKWVAVSTNTQEVPDLTGQKITSADLINKDLLYASGNITITGENNFLEITFEHKTTQIDVNIDTRGLFGSINTFNSVQVGEFGSTFKTLLNSADFDLLTGEFGELQPIPSDRTIDHLKDKSPETDDLVKTVTLFTVVPKGKEIQANSLAISPIFSINLDRHIYYPPSTAQVYTRNYGRNNIYLRINNSAFTTLLGDQFSLSANMIESPLIIGGISWARSNLWYDGSAGQKYPYRFKVDCGIPPYETSIQNEYWNWKSLTPSGSAGAGDPCLEVYPKGIWRMPTSIEMYNLGNRASYEYYGFSVTQGYQSADTYDWYAVVNQSWNENNNSRIIAGDYSGYSDKVIFSYNGYRQNGVISNSRTLIDSRKTRSFSAIVSAGYWTGTENGSSAVSLVANCRVDYTRPNRYTTTYDNKSLTNYSKTMGFNVRCIRNR</sequence>
<organism evidence="1 2">
    <name type="scientific">Sphingobacterium siyangense</name>
    <dbReference type="NCBI Taxonomy" id="459529"/>
    <lineage>
        <taxon>Bacteria</taxon>
        <taxon>Pseudomonadati</taxon>
        <taxon>Bacteroidota</taxon>
        <taxon>Sphingobacteriia</taxon>
        <taxon>Sphingobacteriales</taxon>
        <taxon>Sphingobacteriaceae</taxon>
        <taxon>Sphingobacterium</taxon>
    </lineage>
</organism>
<dbReference type="Pfam" id="PF13149">
    <property type="entry name" value="Mfa_like_1"/>
    <property type="match status" value="1"/>
</dbReference>
<gene>
    <name evidence="1" type="ORF">BCY89_27595</name>
</gene>